<dbReference type="GO" id="GO:0004563">
    <property type="term" value="F:beta-N-acetylhexosaminidase activity"/>
    <property type="evidence" value="ECO:0007669"/>
    <property type="project" value="UniProtKB-EC"/>
</dbReference>
<dbReference type="AlphaFoldDB" id="A0A285MT99"/>
<keyword evidence="4" id="KW-0378">Hydrolase</keyword>
<dbReference type="EMBL" id="OBEH01000003">
    <property type="protein sequence ID" value="SNZ00404.1"/>
    <property type="molecule type" value="Genomic_DNA"/>
</dbReference>
<name>A0A285MT99_9FLAO</name>
<reference evidence="8" key="1">
    <citation type="submission" date="2017-09" db="EMBL/GenBank/DDBJ databases">
        <authorList>
            <person name="Varghese N."/>
            <person name="Submissions S."/>
        </authorList>
    </citation>
    <scope>NUCLEOTIDE SEQUENCE [LARGE SCALE GENOMIC DNA]</scope>
    <source>
        <strain evidence="8">DSM 25885</strain>
    </source>
</reference>
<evidence type="ECO:0000259" key="6">
    <source>
        <dbReference type="Pfam" id="PF00933"/>
    </source>
</evidence>
<dbReference type="EC" id="3.2.1.52" evidence="3"/>
<keyword evidence="8" id="KW-1185">Reference proteome</keyword>
<dbReference type="InterPro" id="IPR050226">
    <property type="entry name" value="NagZ_Beta-hexosaminidase"/>
</dbReference>
<comment type="catalytic activity">
    <reaction evidence="1">
        <text>Hydrolysis of terminal non-reducing N-acetyl-D-hexosamine residues in N-acetyl-beta-D-hexosaminides.</text>
        <dbReference type="EC" id="3.2.1.52"/>
    </reaction>
</comment>
<protein>
    <recommendedName>
        <fullName evidence="3">beta-N-acetylhexosaminidase</fullName>
        <ecNumber evidence="3">3.2.1.52</ecNumber>
    </recommendedName>
</protein>
<dbReference type="PANTHER" id="PTHR30480">
    <property type="entry name" value="BETA-HEXOSAMINIDASE-RELATED"/>
    <property type="match status" value="1"/>
</dbReference>
<accession>A0A285MT99</accession>
<dbReference type="GO" id="GO:0005975">
    <property type="term" value="P:carbohydrate metabolic process"/>
    <property type="evidence" value="ECO:0007669"/>
    <property type="project" value="InterPro"/>
</dbReference>
<gene>
    <name evidence="7" type="ORF">SAMN06265377_2226</name>
</gene>
<evidence type="ECO:0000313" key="7">
    <source>
        <dbReference type="EMBL" id="SNZ00404.1"/>
    </source>
</evidence>
<dbReference type="InterPro" id="IPR017853">
    <property type="entry name" value="GH"/>
</dbReference>
<organism evidence="7 8">
    <name type="scientific">Flagellimonas pacifica</name>
    <dbReference type="NCBI Taxonomy" id="1247520"/>
    <lineage>
        <taxon>Bacteria</taxon>
        <taxon>Pseudomonadati</taxon>
        <taxon>Bacteroidota</taxon>
        <taxon>Flavobacteriia</taxon>
        <taxon>Flavobacteriales</taxon>
        <taxon>Flavobacteriaceae</taxon>
        <taxon>Flagellimonas</taxon>
    </lineage>
</organism>
<dbReference type="SUPFAM" id="SSF51445">
    <property type="entry name" value="(Trans)glycosidases"/>
    <property type="match status" value="1"/>
</dbReference>
<dbReference type="Gene3D" id="3.20.20.300">
    <property type="entry name" value="Glycoside hydrolase, family 3, N-terminal domain"/>
    <property type="match status" value="1"/>
</dbReference>
<sequence length="537" mass="60123">MKMHSVLSYKEASEKLTLKQKVGQLFMPAVFINDTEEEVQQIENLIRTQAIGSICFFHSRASAATNFEGKKKVVHNEHSYNRLKQLISRYQKAAEFPLLIAIDAEWGLAMRIENTNQYPYAITLGAIHENSELIFEVGKQIAMDCKEAGIHWNLAPVVDINDNPKNPVIGYRSFGDDKNKVLSKAKAYLSGMESVGVLNSIKHFPGHGDTATDSHLGLPVITKSKKKLQENELYPFSKLIKHGVDAVMVGHLAVPALDDSENPSTTSSKIITDVLRTALEFDGVIISDALNMYAVSKKFPQKGTLESAAFIAGMDVMCFSEYVEEGIQQIINSATKERIEASFKRTWKLKEQAFADAGQEHSISSPLALNKVLAQHSLTELYGNAPIVEQIKKSNFLNLSVDNQKENLFSAAIEKQNGQCHHQLELNSIHEIRNLTADHKNIVLALFPPFVKPKNLFGLQPEILGFINEMVAQKNVLIYLFGNPYVLDILELNPSANVVVAYQDFSEFQTEAYHHFTNQIEAKGKLPVKLQNYHEKI</sequence>
<comment type="similarity">
    <text evidence="2">Belongs to the glycosyl hydrolase 3 family.</text>
</comment>
<dbReference type="InterPro" id="IPR001764">
    <property type="entry name" value="Glyco_hydro_3_N"/>
</dbReference>
<evidence type="ECO:0000313" key="8">
    <source>
        <dbReference type="Proteomes" id="UP000219048"/>
    </source>
</evidence>
<evidence type="ECO:0000256" key="4">
    <source>
        <dbReference type="ARBA" id="ARBA00022801"/>
    </source>
</evidence>
<dbReference type="GO" id="GO:0009254">
    <property type="term" value="P:peptidoglycan turnover"/>
    <property type="evidence" value="ECO:0007669"/>
    <property type="project" value="TreeGrafter"/>
</dbReference>
<evidence type="ECO:0000256" key="2">
    <source>
        <dbReference type="ARBA" id="ARBA00005336"/>
    </source>
</evidence>
<feature type="domain" description="Glycoside hydrolase family 3 N-terminal" evidence="6">
    <location>
        <begin position="17"/>
        <end position="345"/>
    </location>
</feature>
<evidence type="ECO:0000256" key="1">
    <source>
        <dbReference type="ARBA" id="ARBA00001231"/>
    </source>
</evidence>
<evidence type="ECO:0000256" key="3">
    <source>
        <dbReference type="ARBA" id="ARBA00012663"/>
    </source>
</evidence>
<evidence type="ECO:0000256" key="5">
    <source>
        <dbReference type="ARBA" id="ARBA00023295"/>
    </source>
</evidence>
<dbReference type="InterPro" id="IPR036962">
    <property type="entry name" value="Glyco_hydro_3_N_sf"/>
</dbReference>
<dbReference type="PANTHER" id="PTHR30480:SF13">
    <property type="entry name" value="BETA-HEXOSAMINIDASE"/>
    <property type="match status" value="1"/>
</dbReference>
<dbReference type="Pfam" id="PF00933">
    <property type="entry name" value="Glyco_hydro_3"/>
    <property type="match status" value="1"/>
</dbReference>
<dbReference type="Proteomes" id="UP000219048">
    <property type="component" value="Unassembled WGS sequence"/>
</dbReference>
<proteinExistence type="inferred from homology"/>
<keyword evidence="5" id="KW-0326">Glycosidase</keyword>